<feature type="domain" description="Glycosyl hydrolase family 36 N-terminal" evidence="9">
    <location>
        <begin position="28"/>
        <end position="247"/>
    </location>
</feature>
<organism evidence="10 11">
    <name type="scientific">Akkermansia muciniphila</name>
    <dbReference type="NCBI Taxonomy" id="239935"/>
    <lineage>
        <taxon>Bacteria</taxon>
        <taxon>Pseudomonadati</taxon>
        <taxon>Verrucomicrobiota</taxon>
        <taxon>Verrucomicrobiia</taxon>
        <taxon>Verrucomicrobiales</taxon>
        <taxon>Akkermansiaceae</taxon>
        <taxon>Akkermansia</taxon>
    </lineage>
</organism>
<dbReference type="GO" id="GO:0004557">
    <property type="term" value="F:alpha-galactosidase activity"/>
    <property type="evidence" value="ECO:0007669"/>
    <property type="project" value="UniProtKB-UniRule"/>
</dbReference>
<dbReference type="InterPro" id="IPR017853">
    <property type="entry name" value="GH"/>
</dbReference>
<name>A0A2N8HAG5_9BACT</name>
<dbReference type="Pfam" id="PF16875">
    <property type="entry name" value="Glyco_hydro_36N"/>
    <property type="match status" value="1"/>
</dbReference>
<dbReference type="Gene3D" id="2.60.40.1180">
    <property type="entry name" value="Golgi alpha-mannosidase II"/>
    <property type="match status" value="1"/>
</dbReference>
<dbReference type="InterPro" id="IPR013785">
    <property type="entry name" value="Aldolase_TIM"/>
</dbReference>
<feature type="binding site" evidence="7">
    <location>
        <position position="417"/>
    </location>
    <ligand>
        <name>substrate</name>
    </ligand>
</feature>
<accession>A0A2N8HAG5</accession>
<comment type="caution">
    <text evidence="10">The sequence shown here is derived from an EMBL/GenBank/DDBJ whole genome shotgun (WGS) entry which is preliminary data.</text>
</comment>
<dbReference type="InterPro" id="IPR002252">
    <property type="entry name" value="Glyco_hydro_36"/>
</dbReference>
<dbReference type="InterPro" id="IPR050985">
    <property type="entry name" value="Alpha-glycosidase_related"/>
</dbReference>
<evidence type="ECO:0000256" key="3">
    <source>
        <dbReference type="ARBA" id="ARBA00022801"/>
    </source>
</evidence>
<dbReference type="GO" id="GO:0016052">
    <property type="term" value="P:carbohydrate catabolic process"/>
    <property type="evidence" value="ECO:0007669"/>
    <property type="project" value="InterPro"/>
</dbReference>
<evidence type="ECO:0000256" key="4">
    <source>
        <dbReference type="ARBA" id="ARBA00023295"/>
    </source>
</evidence>
<evidence type="ECO:0000256" key="6">
    <source>
        <dbReference type="PIRSR" id="PIRSR005536-1"/>
    </source>
</evidence>
<comment type="catalytic activity">
    <reaction evidence="1 5">
        <text>Hydrolysis of terminal, non-reducing alpha-D-galactose residues in alpha-D-galactosides, including galactose oligosaccharides, galactomannans and galactolipids.</text>
        <dbReference type="EC" id="3.2.1.22"/>
    </reaction>
</comment>
<feature type="active site" description="Proton donor" evidence="6">
    <location>
        <position position="523"/>
    </location>
</feature>
<dbReference type="PROSITE" id="PS00512">
    <property type="entry name" value="ALPHA_GALACTOSIDASE"/>
    <property type="match status" value="1"/>
</dbReference>
<evidence type="ECO:0000256" key="1">
    <source>
        <dbReference type="ARBA" id="ARBA00001255"/>
    </source>
</evidence>
<dbReference type="InterPro" id="IPR031705">
    <property type="entry name" value="Glyco_hydro_36_C"/>
</dbReference>
<dbReference type="InterPro" id="IPR031704">
    <property type="entry name" value="Glyco_hydro_36_N"/>
</dbReference>
<dbReference type="PRINTS" id="PR00743">
    <property type="entry name" value="GLHYDRLASE36"/>
</dbReference>
<dbReference type="Gene3D" id="3.20.20.70">
    <property type="entry name" value="Aldolase class I"/>
    <property type="match status" value="1"/>
</dbReference>
<dbReference type="PANTHER" id="PTHR43053:SF3">
    <property type="entry name" value="ALPHA-GALACTOSIDASE C-RELATED"/>
    <property type="match status" value="1"/>
</dbReference>
<dbReference type="InterPro" id="IPR000111">
    <property type="entry name" value="Glyco_hydro_27/36_CS"/>
</dbReference>
<proteinExistence type="inferred from homology"/>
<dbReference type="SUPFAM" id="SSF51445">
    <property type="entry name" value="(Trans)glycosidases"/>
    <property type="match status" value="1"/>
</dbReference>
<dbReference type="AlphaFoldDB" id="A0A2N8HAG5"/>
<evidence type="ECO:0000313" key="10">
    <source>
        <dbReference type="EMBL" id="PNC16846.1"/>
    </source>
</evidence>
<evidence type="ECO:0000259" key="8">
    <source>
        <dbReference type="Pfam" id="PF16874"/>
    </source>
</evidence>
<dbReference type="Proteomes" id="UP000236000">
    <property type="component" value="Unassembled WGS sequence"/>
</dbReference>
<evidence type="ECO:0000256" key="5">
    <source>
        <dbReference type="PIRNR" id="PIRNR005536"/>
    </source>
</evidence>
<dbReference type="PIRSF" id="PIRSF005536">
    <property type="entry name" value="Agal"/>
    <property type="match status" value="1"/>
</dbReference>
<dbReference type="EMBL" id="PJKA01000013">
    <property type="protein sequence ID" value="PNC16846.1"/>
    <property type="molecule type" value="Genomic_DNA"/>
</dbReference>
<dbReference type="InterPro" id="IPR013780">
    <property type="entry name" value="Glyco_hydro_b"/>
</dbReference>
<keyword evidence="3 5" id="KW-0378">Hydrolase</keyword>
<feature type="binding site" evidence="7">
    <location>
        <begin position="451"/>
        <end position="455"/>
    </location>
    <ligand>
        <name>substrate</name>
    </ligand>
</feature>
<evidence type="ECO:0000256" key="7">
    <source>
        <dbReference type="PIRSR" id="PIRSR005536-2"/>
    </source>
</evidence>
<dbReference type="EC" id="3.2.1.22" evidence="2 5"/>
<gene>
    <name evidence="10" type="ORF">CXU22_09305</name>
</gene>
<feature type="binding site" evidence="7">
    <location>
        <position position="501"/>
    </location>
    <ligand>
        <name>substrate</name>
    </ligand>
</feature>
<evidence type="ECO:0000313" key="11">
    <source>
        <dbReference type="Proteomes" id="UP000236000"/>
    </source>
</evidence>
<feature type="binding site" evidence="7">
    <location>
        <position position="523"/>
    </location>
    <ligand>
        <name>substrate</name>
    </ligand>
</feature>
<keyword evidence="4 5" id="KW-0326">Glycosidase</keyword>
<feature type="binding site" evidence="7">
    <location>
        <position position="169"/>
    </location>
    <ligand>
        <name>substrate</name>
    </ligand>
</feature>
<evidence type="ECO:0000259" key="9">
    <source>
        <dbReference type="Pfam" id="PF16875"/>
    </source>
</evidence>
<evidence type="ECO:0000256" key="2">
    <source>
        <dbReference type="ARBA" id="ARBA00012755"/>
    </source>
</evidence>
<comment type="similarity">
    <text evidence="5">Belongs to the glycosyl hydrolase.</text>
</comment>
<dbReference type="Pfam" id="PF16874">
    <property type="entry name" value="Glyco_hydro_36C"/>
    <property type="match status" value="1"/>
</dbReference>
<protein>
    <recommendedName>
        <fullName evidence="2 5">Alpha-galactosidase</fullName>
        <ecNumber evidence="2 5">3.2.1.22</ecNumber>
    </recommendedName>
</protein>
<feature type="binding site" evidence="7">
    <location>
        <begin position="337"/>
        <end position="338"/>
    </location>
    <ligand>
        <name>substrate</name>
    </ligand>
</feature>
<sequence length="714" mass="80521">MLTMTPDSVHLLTRSSQMTLFRDEQGRVRRAYYGPRLREPGDALANAAEAPLLYSALGDSVTGLPNASEEYSVCVTQADGTLSLRLECQGWEVLELDDDREEAVFYGKDPSYPVRVEIHVRSHRESDAFLQWAVIRNEGREGIRLHRAASAQLNLRAERYFITSFRGTWGGESLMSEEEVSRGHELSLVSGTGTRAAQEGSPGFIISLDGPAREDAGEVVLGALAWPGNYRIWFRHSPYHYLFAGAGLDVASAPYLLDGGGVFETPPLVLVHSGSGKGEASRRIHRWARRYGLRGGGTERLVLLNSWEGVYFTFTEKVLHGMMKRAAELGMELFVLDDGWFGNKFPRNDARAGLGDWQVNRDKLPHGLEGLIHQAEKLGMRFGIWVEPEMVNPRSELYRKHPEWVVGLPHRENRLERSQYLLDLSNPDVRAYILEAMRELLGRHPGISYVKWDCNRKISDPGSPWLDASHQGNLSIDYVRGYEAILDALAAQFLDVTFQACSSGGGRADYGTMRRHHEFWTSDNTDACERVFMQWGIGHLFPAISMAAHVTASPNHQTKRVTPLKFRFDVAMSGRLGFELQPCDMTKEEVEFSKRALAEYKRIRPVVQFGDLYRLSSPYESRVASLMYVHEKRAVVFAWLMDKWLADSPPPLRLKGLNPAARYLVREINLDESGPLTNAHKRVLGGDFLMDAGIRINWKTIFQSVCMEVTETEA</sequence>
<feature type="active site" description="Nucleophile" evidence="6">
    <location>
        <position position="453"/>
    </location>
</feature>
<dbReference type="CDD" id="cd14791">
    <property type="entry name" value="GH36"/>
    <property type="match status" value="1"/>
</dbReference>
<dbReference type="Gene3D" id="2.70.98.60">
    <property type="entry name" value="alpha-galactosidase from lactobacil brevis"/>
    <property type="match status" value="1"/>
</dbReference>
<feature type="domain" description="Glycosyl hydrolase family 36 C-terminal" evidence="8">
    <location>
        <begin position="624"/>
        <end position="706"/>
    </location>
</feature>
<dbReference type="FunFam" id="3.20.20.70:FF:000118">
    <property type="entry name" value="Alpha-galactosidase"/>
    <property type="match status" value="1"/>
</dbReference>
<dbReference type="PANTHER" id="PTHR43053">
    <property type="entry name" value="GLYCOSIDASE FAMILY 31"/>
    <property type="match status" value="1"/>
</dbReference>
<reference evidence="10 11" key="1">
    <citation type="journal article" date="2017" name="BMC Genomics">
        <title>Genome sequencing of 39 Akkermansia muciniphila isolates reveals its population structure, genomic and functional diverisity, and global distribution in mammalian gut microbiotas.</title>
        <authorList>
            <person name="Guo X."/>
            <person name="Li S."/>
            <person name="Zhang J."/>
            <person name="Wu F."/>
            <person name="Li X."/>
            <person name="Wu D."/>
            <person name="Zhang M."/>
            <person name="Ou Z."/>
            <person name="Jie Z."/>
            <person name="Yan Q."/>
            <person name="Li P."/>
            <person name="Yi J."/>
            <person name="Peng Y."/>
        </authorList>
    </citation>
    <scope>NUCLEOTIDE SEQUENCE [LARGE SCALE GENOMIC DNA]</scope>
    <source>
        <strain evidence="10 11">GP24</strain>
    </source>
</reference>
<dbReference type="InterPro" id="IPR038417">
    <property type="entry name" value="Alpga-gal_N_sf"/>
</dbReference>
<dbReference type="Pfam" id="PF02065">
    <property type="entry name" value="Melibiase"/>
    <property type="match status" value="1"/>
</dbReference>